<feature type="transmembrane region" description="Helical" evidence="6">
    <location>
        <begin position="214"/>
        <end position="239"/>
    </location>
</feature>
<evidence type="ECO:0000256" key="5">
    <source>
        <dbReference type="ARBA" id="ARBA00023180"/>
    </source>
</evidence>
<keyword evidence="3 6" id="KW-1133">Transmembrane helix</keyword>
<comment type="subcellular location">
    <subcellularLocation>
        <location evidence="1">Membrane</location>
        <topology evidence="1">Multi-pass membrane protein</topology>
    </subcellularLocation>
</comment>
<evidence type="ECO:0000256" key="3">
    <source>
        <dbReference type="ARBA" id="ARBA00022989"/>
    </source>
</evidence>
<dbReference type="InterPro" id="IPR019336">
    <property type="entry name" value="GPR180/TMEM145_TM"/>
</dbReference>
<keyword evidence="2 6" id="KW-0812">Transmembrane</keyword>
<dbReference type="AlphaFoldDB" id="A0ABD0J1P1"/>
<accession>A0ABD0J1P1</accession>
<dbReference type="InterPro" id="IPR047831">
    <property type="entry name" value="GPR180/TMEM145"/>
</dbReference>
<proteinExistence type="predicted"/>
<keyword evidence="5" id="KW-0325">Glycoprotein</keyword>
<evidence type="ECO:0008006" key="12">
    <source>
        <dbReference type="Google" id="ProtNLM"/>
    </source>
</evidence>
<feature type="chain" id="PRO_5044864404" description="Intimal thickness related receptor IRP domain-containing protein" evidence="7">
    <location>
        <begin position="33"/>
        <end position="450"/>
    </location>
</feature>
<protein>
    <recommendedName>
        <fullName evidence="12">Intimal thickness related receptor IRP domain-containing protein</fullName>
    </recommendedName>
</protein>
<organism evidence="10 11">
    <name type="scientific">Batillaria attramentaria</name>
    <dbReference type="NCBI Taxonomy" id="370345"/>
    <lineage>
        <taxon>Eukaryota</taxon>
        <taxon>Metazoa</taxon>
        <taxon>Spiralia</taxon>
        <taxon>Lophotrochozoa</taxon>
        <taxon>Mollusca</taxon>
        <taxon>Gastropoda</taxon>
        <taxon>Caenogastropoda</taxon>
        <taxon>Sorbeoconcha</taxon>
        <taxon>Cerithioidea</taxon>
        <taxon>Batillariidae</taxon>
        <taxon>Batillaria</taxon>
    </lineage>
</organism>
<feature type="transmembrane region" description="Helical" evidence="6">
    <location>
        <begin position="374"/>
        <end position="392"/>
    </location>
</feature>
<feature type="transmembrane region" description="Helical" evidence="6">
    <location>
        <begin position="259"/>
        <end position="278"/>
    </location>
</feature>
<keyword evidence="7" id="KW-0732">Signal</keyword>
<feature type="domain" description="GPR180-like N-terminal" evidence="9">
    <location>
        <begin position="34"/>
        <end position="136"/>
    </location>
</feature>
<dbReference type="GO" id="GO:0016020">
    <property type="term" value="C:membrane"/>
    <property type="evidence" value="ECO:0007669"/>
    <property type="project" value="UniProtKB-SubCell"/>
</dbReference>
<feature type="transmembrane region" description="Helical" evidence="6">
    <location>
        <begin position="183"/>
        <end position="202"/>
    </location>
</feature>
<evidence type="ECO:0000256" key="2">
    <source>
        <dbReference type="ARBA" id="ARBA00022692"/>
    </source>
</evidence>
<feature type="transmembrane region" description="Helical" evidence="6">
    <location>
        <begin position="333"/>
        <end position="353"/>
    </location>
</feature>
<gene>
    <name evidence="10" type="ORF">BaRGS_00040054</name>
</gene>
<dbReference type="Pfam" id="PF10192">
    <property type="entry name" value="GPR180-TMEM145_TM"/>
    <property type="match status" value="1"/>
</dbReference>
<sequence length="450" mass="50746">MLHLEGHMLADAVLIWILSLALLAHVTQPVSARTLIGIMSSETAQKDRGQYLSSFAFHGDAVVNVTLNASSTARGRLLLYHKEDWSDAAQDEDCVRRLGKARVVFMLRGNESQLKVPHSSHPRIWHLIYADEFTCMDSDNQVMPDMLSLSHDFLQYNIQMLNPDSLGNPLEHFGDEETGLLKFYQVLTVAYFVVACAFSPRLHQTLSKGGPMQLVIQLLTASICLQAVGCILMVLHLSRYSRDGMGSQGLELVSELFDVLSQFTMLLMLLSLSLGWTLASAHSICRYSHFRSLAQKPAAHLVAVLGGFQGLLCLWEQYEGQDSRTYYAHRSTLGVALILLRILLAALLAWNLYTTIRAERSSLKREFYTSFTKACMLWFLCYPVCVAISRIFSEYLRYKLITMGVLVCQSIAGVFLYRLFLSRSLYWEVSALSSTLPLRFDKSFGLKMYS</sequence>
<keyword evidence="11" id="KW-1185">Reference proteome</keyword>
<feature type="transmembrane region" description="Helical" evidence="6">
    <location>
        <begin position="298"/>
        <end position="318"/>
    </location>
</feature>
<evidence type="ECO:0000256" key="1">
    <source>
        <dbReference type="ARBA" id="ARBA00004141"/>
    </source>
</evidence>
<evidence type="ECO:0000259" key="9">
    <source>
        <dbReference type="Pfam" id="PF21870"/>
    </source>
</evidence>
<feature type="domain" description="GPR180/TMEM145 transmembrane" evidence="8">
    <location>
        <begin position="188"/>
        <end position="416"/>
    </location>
</feature>
<dbReference type="PANTHER" id="PTHR23252:SF29">
    <property type="entry name" value="INTEGRAL MEMBRANE PROTEIN GPR180"/>
    <property type="match status" value="1"/>
</dbReference>
<evidence type="ECO:0000313" key="11">
    <source>
        <dbReference type="Proteomes" id="UP001519460"/>
    </source>
</evidence>
<name>A0ABD0J1P1_9CAEN</name>
<comment type="caution">
    <text evidence="10">The sequence shown here is derived from an EMBL/GenBank/DDBJ whole genome shotgun (WGS) entry which is preliminary data.</text>
</comment>
<dbReference type="EMBL" id="JACVVK020000754">
    <property type="protein sequence ID" value="KAK7449145.1"/>
    <property type="molecule type" value="Genomic_DNA"/>
</dbReference>
<dbReference type="PANTHER" id="PTHR23252">
    <property type="entry name" value="INTIMAL THICKNESS RECEPTOR-RELATED"/>
    <property type="match status" value="1"/>
</dbReference>
<dbReference type="Proteomes" id="UP001519460">
    <property type="component" value="Unassembled WGS sequence"/>
</dbReference>
<dbReference type="InterPro" id="IPR053880">
    <property type="entry name" value="GPR180-like_N"/>
</dbReference>
<evidence type="ECO:0000313" key="10">
    <source>
        <dbReference type="EMBL" id="KAK7449145.1"/>
    </source>
</evidence>
<feature type="signal peptide" evidence="7">
    <location>
        <begin position="1"/>
        <end position="32"/>
    </location>
</feature>
<reference evidence="10 11" key="1">
    <citation type="journal article" date="2023" name="Sci. Data">
        <title>Genome assembly of the Korean intertidal mud-creeper Batillaria attramentaria.</title>
        <authorList>
            <person name="Patra A.K."/>
            <person name="Ho P.T."/>
            <person name="Jun S."/>
            <person name="Lee S.J."/>
            <person name="Kim Y."/>
            <person name="Won Y.J."/>
        </authorList>
    </citation>
    <scope>NUCLEOTIDE SEQUENCE [LARGE SCALE GENOMIC DNA]</scope>
    <source>
        <strain evidence="10">Wonlab-2016</strain>
    </source>
</reference>
<dbReference type="Pfam" id="PF21870">
    <property type="entry name" value="GP180_GOLD"/>
    <property type="match status" value="1"/>
</dbReference>
<evidence type="ECO:0000256" key="7">
    <source>
        <dbReference type="SAM" id="SignalP"/>
    </source>
</evidence>
<feature type="transmembrane region" description="Helical" evidence="6">
    <location>
        <begin position="398"/>
        <end position="420"/>
    </location>
</feature>
<keyword evidence="4 6" id="KW-0472">Membrane</keyword>
<evidence type="ECO:0000256" key="4">
    <source>
        <dbReference type="ARBA" id="ARBA00023136"/>
    </source>
</evidence>
<evidence type="ECO:0000259" key="8">
    <source>
        <dbReference type="Pfam" id="PF10192"/>
    </source>
</evidence>
<evidence type="ECO:0000256" key="6">
    <source>
        <dbReference type="SAM" id="Phobius"/>
    </source>
</evidence>